<dbReference type="InterPro" id="IPR023380">
    <property type="entry name" value="DsbB-like_sf"/>
</dbReference>
<sequence>MTQRATDRLDAHALLAFGALVAAVATAGSLYFSLGMGLVPCELCWYQRILMYPLVVVLGVALLERRVGVYRTVLPLSAGGAALAAYHSWLQLASGGRCAFGGCAAVQLRVVGLTIPNLSLIAFVLITATAAALWADER</sequence>
<evidence type="ECO:0000256" key="4">
    <source>
        <dbReference type="ARBA" id="ARBA00022692"/>
    </source>
</evidence>
<accession>A0ABD5XXU3</accession>
<evidence type="ECO:0000256" key="12">
    <source>
        <dbReference type="SAM" id="Phobius"/>
    </source>
</evidence>
<evidence type="ECO:0000256" key="6">
    <source>
        <dbReference type="ARBA" id="ARBA00022989"/>
    </source>
</evidence>
<keyword evidence="7" id="KW-0560">Oxidoreductase</keyword>
<evidence type="ECO:0000256" key="5">
    <source>
        <dbReference type="ARBA" id="ARBA00022982"/>
    </source>
</evidence>
<evidence type="ECO:0000313" key="14">
    <source>
        <dbReference type="Proteomes" id="UP001596432"/>
    </source>
</evidence>
<dbReference type="GO" id="GO:0016491">
    <property type="term" value="F:oxidoreductase activity"/>
    <property type="evidence" value="ECO:0007669"/>
    <property type="project" value="UniProtKB-KW"/>
</dbReference>
<dbReference type="AlphaFoldDB" id="A0ABD5XXU3"/>
<dbReference type="Gene3D" id="1.20.1550.10">
    <property type="entry name" value="DsbB-like"/>
    <property type="match status" value="1"/>
</dbReference>
<name>A0ABD5XXU3_9EURY</name>
<evidence type="ECO:0000256" key="11">
    <source>
        <dbReference type="ARBA" id="ARBA00023284"/>
    </source>
</evidence>
<dbReference type="PANTHER" id="PTHR43469:SF1">
    <property type="entry name" value="SPBETA PROPHAGE-DERIVED DISULFIDE BOND FORMATION PROTEIN B"/>
    <property type="match status" value="1"/>
</dbReference>
<evidence type="ECO:0000256" key="3">
    <source>
        <dbReference type="ARBA" id="ARBA00022448"/>
    </source>
</evidence>
<feature type="transmembrane region" description="Helical" evidence="12">
    <location>
        <begin position="110"/>
        <end position="135"/>
    </location>
</feature>
<dbReference type="GO" id="GO:0016020">
    <property type="term" value="C:membrane"/>
    <property type="evidence" value="ECO:0007669"/>
    <property type="project" value="UniProtKB-SubCell"/>
</dbReference>
<dbReference type="SUPFAM" id="SSF158442">
    <property type="entry name" value="DsbB-like"/>
    <property type="match status" value="1"/>
</dbReference>
<dbReference type="RefSeq" id="WP_274324052.1">
    <property type="nucleotide sequence ID" value="NZ_CP118158.1"/>
</dbReference>
<evidence type="ECO:0000256" key="9">
    <source>
        <dbReference type="ARBA" id="ARBA00023157"/>
    </source>
</evidence>
<dbReference type="GeneID" id="78818662"/>
<keyword evidence="14" id="KW-1185">Reference proteome</keyword>
<dbReference type="EMBL" id="JBHTAS010000001">
    <property type="protein sequence ID" value="MFC7138425.1"/>
    <property type="molecule type" value="Genomic_DNA"/>
</dbReference>
<evidence type="ECO:0000256" key="8">
    <source>
        <dbReference type="ARBA" id="ARBA00023136"/>
    </source>
</evidence>
<keyword evidence="9" id="KW-1015">Disulfide bond</keyword>
<feature type="transmembrane region" description="Helical" evidence="12">
    <location>
        <begin position="70"/>
        <end position="90"/>
    </location>
</feature>
<dbReference type="InterPro" id="IPR003752">
    <property type="entry name" value="DiS_bond_form_DsbB/BdbC"/>
</dbReference>
<keyword evidence="10" id="KW-0143">Chaperone</keyword>
<keyword evidence="8 12" id="KW-0472">Membrane</keyword>
<protein>
    <submittedName>
        <fullName evidence="13">Disulfide bond formation protein B</fullName>
    </submittedName>
</protein>
<keyword evidence="3" id="KW-0813">Transport</keyword>
<evidence type="ECO:0000256" key="7">
    <source>
        <dbReference type="ARBA" id="ARBA00023002"/>
    </source>
</evidence>
<dbReference type="InterPro" id="IPR012187">
    <property type="entry name" value="Disulphide_bond_form_BdbC"/>
</dbReference>
<comment type="subcellular location">
    <subcellularLocation>
        <location evidence="1">Membrane</location>
        <topology evidence="1">Multi-pass membrane protein</topology>
    </subcellularLocation>
</comment>
<proteinExistence type="inferred from homology"/>
<evidence type="ECO:0000256" key="1">
    <source>
        <dbReference type="ARBA" id="ARBA00004141"/>
    </source>
</evidence>
<feature type="transmembrane region" description="Helical" evidence="12">
    <location>
        <begin position="45"/>
        <end position="63"/>
    </location>
</feature>
<dbReference type="Pfam" id="PF02600">
    <property type="entry name" value="DsbB"/>
    <property type="match status" value="1"/>
</dbReference>
<evidence type="ECO:0000313" key="13">
    <source>
        <dbReference type="EMBL" id="MFC7138425.1"/>
    </source>
</evidence>
<keyword evidence="4 12" id="KW-0812">Transmembrane</keyword>
<comment type="caution">
    <text evidence="13">The sequence shown here is derived from an EMBL/GenBank/DDBJ whole genome shotgun (WGS) entry which is preliminary data.</text>
</comment>
<evidence type="ECO:0000256" key="2">
    <source>
        <dbReference type="ARBA" id="ARBA00007602"/>
    </source>
</evidence>
<keyword evidence="11" id="KW-0676">Redox-active center</keyword>
<comment type="similarity">
    <text evidence="2">Belongs to the DsbB family. BdbC subfamily.</text>
</comment>
<reference evidence="13 14" key="1">
    <citation type="journal article" date="2019" name="Int. J. Syst. Evol. Microbiol.">
        <title>The Global Catalogue of Microorganisms (GCM) 10K type strain sequencing project: providing services to taxonomists for standard genome sequencing and annotation.</title>
        <authorList>
            <consortium name="The Broad Institute Genomics Platform"/>
            <consortium name="The Broad Institute Genome Sequencing Center for Infectious Disease"/>
            <person name="Wu L."/>
            <person name="Ma J."/>
        </authorList>
    </citation>
    <scope>NUCLEOTIDE SEQUENCE [LARGE SCALE GENOMIC DNA]</scope>
    <source>
        <strain evidence="13 14">XZYJT29</strain>
    </source>
</reference>
<dbReference type="PANTHER" id="PTHR43469">
    <property type="entry name" value="DISULFIDE FORMATION PROTEIN-RELATED"/>
    <property type="match status" value="1"/>
</dbReference>
<keyword evidence="6 12" id="KW-1133">Transmembrane helix</keyword>
<evidence type="ECO:0000256" key="10">
    <source>
        <dbReference type="ARBA" id="ARBA00023186"/>
    </source>
</evidence>
<gene>
    <name evidence="13" type="ORF">ACFQMA_01060</name>
</gene>
<feature type="transmembrane region" description="Helical" evidence="12">
    <location>
        <begin position="12"/>
        <end position="33"/>
    </location>
</feature>
<organism evidence="13 14">
    <name type="scientific">Halosimplex aquaticum</name>
    <dbReference type="NCBI Taxonomy" id="3026162"/>
    <lineage>
        <taxon>Archaea</taxon>
        <taxon>Methanobacteriati</taxon>
        <taxon>Methanobacteriota</taxon>
        <taxon>Stenosarchaea group</taxon>
        <taxon>Halobacteria</taxon>
        <taxon>Halobacteriales</taxon>
        <taxon>Haloarculaceae</taxon>
        <taxon>Halosimplex</taxon>
    </lineage>
</organism>
<dbReference type="Proteomes" id="UP001596432">
    <property type="component" value="Unassembled WGS sequence"/>
</dbReference>
<keyword evidence="5" id="KW-0249">Electron transport</keyword>